<reference evidence="2" key="1">
    <citation type="journal article" date="2019" name="Gigascience">
        <title>De novo genome assembly of the endangered Acer yangbiense, a plant species with extremely small populations endemic to Yunnan Province, China.</title>
        <authorList>
            <person name="Yang J."/>
            <person name="Wariss H.M."/>
            <person name="Tao L."/>
            <person name="Zhang R."/>
            <person name="Yun Q."/>
            <person name="Hollingsworth P."/>
            <person name="Dao Z."/>
            <person name="Luo G."/>
            <person name="Guo H."/>
            <person name="Ma Y."/>
            <person name="Sun W."/>
        </authorList>
    </citation>
    <scope>NUCLEOTIDE SEQUENCE [LARGE SCALE GENOMIC DNA]</scope>
    <source>
        <strain evidence="2">cv. br00</strain>
    </source>
</reference>
<dbReference type="AlphaFoldDB" id="A0A5N5KTI4"/>
<keyword evidence="2" id="KW-1185">Reference proteome</keyword>
<dbReference type="EMBL" id="VDCV01000011">
    <property type="protein sequence ID" value="KAB5533680.1"/>
    <property type="molecule type" value="Genomic_DNA"/>
</dbReference>
<dbReference type="Proteomes" id="UP000326939">
    <property type="component" value="Chromosome 11"/>
</dbReference>
<proteinExistence type="predicted"/>
<evidence type="ECO:0000313" key="2">
    <source>
        <dbReference type="Proteomes" id="UP000326939"/>
    </source>
</evidence>
<evidence type="ECO:0000313" key="1">
    <source>
        <dbReference type="EMBL" id="KAB5533680.1"/>
    </source>
</evidence>
<name>A0A5N5KTI4_9ROSI</name>
<gene>
    <name evidence="1" type="ORF">DKX38_016766</name>
</gene>
<organism evidence="1 2">
    <name type="scientific">Salix brachista</name>
    <dbReference type="NCBI Taxonomy" id="2182728"/>
    <lineage>
        <taxon>Eukaryota</taxon>
        <taxon>Viridiplantae</taxon>
        <taxon>Streptophyta</taxon>
        <taxon>Embryophyta</taxon>
        <taxon>Tracheophyta</taxon>
        <taxon>Spermatophyta</taxon>
        <taxon>Magnoliopsida</taxon>
        <taxon>eudicotyledons</taxon>
        <taxon>Gunneridae</taxon>
        <taxon>Pentapetalae</taxon>
        <taxon>rosids</taxon>
        <taxon>fabids</taxon>
        <taxon>Malpighiales</taxon>
        <taxon>Salicaceae</taxon>
        <taxon>Saliceae</taxon>
        <taxon>Salix</taxon>
    </lineage>
</organism>
<sequence>MKILLEKKTLCHLPFDVGDHLISNEDSIQDLSSFDEGILITPNDFRQYNFQSISEHLGDYLVQATKWKRGLLKQMKKKAIAYENQDLNMKV</sequence>
<comment type="caution">
    <text evidence="1">The sequence shown here is derived from an EMBL/GenBank/DDBJ whole genome shotgun (WGS) entry which is preliminary data.</text>
</comment>
<accession>A0A5N5KTI4</accession>
<protein>
    <submittedName>
        <fullName evidence="1">Uncharacterized protein</fullName>
    </submittedName>
</protein>